<accession>A0A1H2B1H1</accession>
<dbReference type="Pfam" id="PF13102">
    <property type="entry name" value="Phage_int_SAM_5"/>
    <property type="match status" value="1"/>
</dbReference>
<evidence type="ECO:0000313" key="4">
    <source>
        <dbReference type="EMBL" id="SDT52024.1"/>
    </source>
</evidence>
<evidence type="ECO:0000259" key="3">
    <source>
        <dbReference type="Pfam" id="PF17293"/>
    </source>
</evidence>
<dbReference type="InterPro" id="IPR010998">
    <property type="entry name" value="Integrase_recombinase_N"/>
</dbReference>
<feature type="domain" description="Arm DNA-binding" evidence="3">
    <location>
        <begin position="22"/>
        <end position="91"/>
    </location>
</feature>
<reference evidence="4 5" key="1">
    <citation type="submission" date="2016-10" db="EMBL/GenBank/DDBJ databases">
        <authorList>
            <person name="de Groot N.N."/>
        </authorList>
    </citation>
    <scope>NUCLEOTIDE SEQUENCE [LARGE SCALE GENOMIC DNA]</scope>
    <source>
        <strain evidence="4 5">MP1X4</strain>
    </source>
</reference>
<dbReference type="Pfam" id="PF17293">
    <property type="entry name" value="Arm-DNA-bind_5"/>
    <property type="match status" value="1"/>
</dbReference>
<dbReference type="EMBL" id="LT629740">
    <property type="protein sequence ID" value="SDT52024.1"/>
    <property type="molecule type" value="Genomic_DNA"/>
</dbReference>
<keyword evidence="1" id="KW-0238">DNA-binding</keyword>
<sequence>MHVQFSANLIAKTLCDMATVKIILDKRRAKADGSYPINFQICHQRKTTTRSSKINVLEVDWDDSSKSIKKSNCLHKSLNTKLKKEFADIQSQLLLADDIKVKEFLTPIKEQVEIIEVKKTIYQFAQELINQLRIDNKIGNAWVYESTVNVLKTFHTTDDLYFEAIDYQFLTQYNSFLVKRELKHNTIYLYLRTIRIFYNKAIKSKIVDKGLYPFDDYKLRPEKTKKHLDHNPSNNSIDNLAFLCFDHHDQYDTKTSQSKNLNIIEVKHYKRELNKYINERWGVELATIKDLNHYNGIYLNDGDYAGASLTILALDNNKVQIKGSAVWGKGRPYGPNIGELDFISEIDDNKIKFEDQLDYFKIRIDITLYGHKLKVEESYMPHRFGYFGMNVSFEGEYYKKL</sequence>
<dbReference type="STRING" id="652787.SAMN05216490_3853"/>
<dbReference type="InterPro" id="IPR011010">
    <property type="entry name" value="DNA_brk_join_enz"/>
</dbReference>
<dbReference type="GO" id="GO:0003677">
    <property type="term" value="F:DNA binding"/>
    <property type="evidence" value="ECO:0007669"/>
    <property type="project" value="UniProtKB-KW"/>
</dbReference>
<proteinExistence type="predicted"/>
<feature type="domain" description="Phage integrase SAM-like" evidence="2">
    <location>
        <begin position="121"/>
        <end position="217"/>
    </location>
</feature>
<dbReference type="SUPFAM" id="SSF56349">
    <property type="entry name" value="DNA breaking-rejoining enzymes"/>
    <property type="match status" value="1"/>
</dbReference>
<evidence type="ECO:0000259" key="2">
    <source>
        <dbReference type="Pfam" id="PF13102"/>
    </source>
</evidence>
<name>A0A1H2B1H1_MUCMA</name>
<keyword evidence="5" id="KW-1185">Reference proteome</keyword>
<dbReference type="InterPro" id="IPR025269">
    <property type="entry name" value="SAM-like_dom"/>
</dbReference>
<dbReference type="InterPro" id="IPR035386">
    <property type="entry name" value="Arm-DNA-bind_5"/>
</dbReference>
<dbReference type="Proteomes" id="UP000199679">
    <property type="component" value="Chromosome I"/>
</dbReference>
<evidence type="ECO:0000313" key="5">
    <source>
        <dbReference type="Proteomes" id="UP000199679"/>
    </source>
</evidence>
<dbReference type="AlphaFoldDB" id="A0A1H2B1H1"/>
<protein>
    <submittedName>
        <fullName evidence="4">Phage integrase SAM-like domain-containing protein</fullName>
    </submittedName>
</protein>
<evidence type="ECO:0000256" key="1">
    <source>
        <dbReference type="ARBA" id="ARBA00023125"/>
    </source>
</evidence>
<gene>
    <name evidence="4" type="ORF">SAMN05216490_3853</name>
</gene>
<dbReference type="Gene3D" id="1.10.150.130">
    <property type="match status" value="1"/>
</dbReference>
<organism evidence="4 5">
    <name type="scientific">Mucilaginibacter mallensis</name>
    <dbReference type="NCBI Taxonomy" id="652787"/>
    <lineage>
        <taxon>Bacteria</taxon>
        <taxon>Pseudomonadati</taxon>
        <taxon>Bacteroidota</taxon>
        <taxon>Sphingobacteriia</taxon>
        <taxon>Sphingobacteriales</taxon>
        <taxon>Sphingobacteriaceae</taxon>
        <taxon>Mucilaginibacter</taxon>
    </lineage>
</organism>